<sequence>MGPDNLSPGQARARLAPVTAHAVDTVTDLMKSAGPGRHLITATVRPGNTEPVIAYTWFDVIGEGADALWSGVYADTAAVAEVVALAFIVARGSVVLGTTSPTGEESVRGWLVEGHALTPLTADQVRHAFHATVGPGPDALTYQTAFPIPAASAPA</sequence>
<dbReference type="EMBL" id="JBIRGQ010000014">
    <property type="protein sequence ID" value="MFH8551655.1"/>
    <property type="molecule type" value="Genomic_DNA"/>
</dbReference>
<organism evidence="1 2">
    <name type="scientific">Streptomyces longisporoflavus</name>
    <dbReference type="NCBI Taxonomy" id="28044"/>
    <lineage>
        <taxon>Bacteria</taxon>
        <taxon>Bacillati</taxon>
        <taxon>Actinomycetota</taxon>
        <taxon>Actinomycetes</taxon>
        <taxon>Kitasatosporales</taxon>
        <taxon>Streptomycetaceae</taxon>
        <taxon>Streptomyces</taxon>
    </lineage>
</organism>
<evidence type="ECO:0000313" key="1">
    <source>
        <dbReference type="EMBL" id="MFH8551655.1"/>
    </source>
</evidence>
<evidence type="ECO:0000313" key="2">
    <source>
        <dbReference type="Proteomes" id="UP001610818"/>
    </source>
</evidence>
<keyword evidence="2" id="KW-1185">Reference proteome</keyword>
<dbReference type="Proteomes" id="UP001610818">
    <property type="component" value="Unassembled WGS sequence"/>
</dbReference>
<proteinExistence type="predicted"/>
<dbReference type="RefSeq" id="WP_397718681.1">
    <property type="nucleotide sequence ID" value="NZ_JBIRGN010000014.1"/>
</dbReference>
<gene>
    <name evidence="1" type="ORF">ACH4F9_42420</name>
</gene>
<reference evidence="1 2" key="1">
    <citation type="submission" date="2024-10" db="EMBL/GenBank/DDBJ databases">
        <title>The Natural Products Discovery Center: Release of the First 8490 Sequenced Strains for Exploring Actinobacteria Biosynthetic Diversity.</title>
        <authorList>
            <person name="Kalkreuter E."/>
            <person name="Kautsar S.A."/>
            <person name="Yang D."/>
            <person name="Bader C.D."/>
            <person name="Teijaro C.N."/>
            <person name="Fluegel L."/>
            <person name="Davis C.M."/>
            <person name="Simpson J.R."/>
            <person name="Lauterbach L."/>
            <person name="Steele A.D."/>
            <person name="Gui C."/>
            <person name="Meng S."/>
            <person name="Li G."/>
            <person name="Viehrig K."/>
            <person name="Ye F."/>
            <person name="Su P."/>
            <person name="Kiefer A.F."/>
            <person name="Nichols A."/>
            <person name="Cepeda A.J."/>
            <person name="Yan W."/>
            <person name="Fan B."/>
            <person name="Jiang Y."/>
            <person name="Adhikari A."/>
            <person name="Zheng C.-J."/>
            <person name="Schuster L."/>
            <person name="Cowan T.M."/>
            <person name="Smanski M.J."/>
            <person name="Chevrette M.G."/>
            <person name="De Carvalho L.P.S."/>
            <person name="Shen B."/>
        </authorList>
    </citation>
    <scope>NUCLEOTIDE SEQUENCE [LARGE SCALE GENOMIC DNA]</scope>
    <source>
        <strain evidence="1 2">NPDC017990</strain>
    </source>
</reference>
<accession>A0ABW7R5S3</accession>
<name>A0ABW7R5S3_9ACTN</name>
<comment type="caution">
    <text evidence="1">The sequence shown here is derived from an EMBL/GenBank/DDBJ whole genome shotgun (WGS) entry which is preliminary data.</text>
</comment>
<protein>
    <submittedName>
        <fullName evidence="1">Uncharacterized protein</fullName>
    </submittedName>
</protein>